<sequence>MPVKSLNWVVNSPLTAGNGPSETMVDIEEEMHPHFSNRFGYHVTEPYYNVYNPHSYHSDSELVPSPGDLTIYPNTTNVMHQVYGQQLPGSTFDSHAYITQPRPSERDNKVDENRYPDISLGSQPRLDTHPQPGCPHDSFPTPSTSKAGRSPRFVEGNEFGHSYIQEGVDLMTLGECSSSDPIGRYYWVGLDTIVCPKVESLGTHNLASQTSAANLDALKLLAKGKIRKYTVSRKRAGKSPIAEGEVWKCGIQGCESECSSERSLNRHQQNKHRSEEMYVAICLYGGCGSRRRSETKSTAESNLSIHQREKHPLEFNREPKDQRCYTLRISKDEFQQLLKLSIS</sequence>
<feature type="domain" description="C2H2-type" evidence="2">
    <location>
        <begin position="249"/>
        <end position="272"/>
    </location>
</feature>
<reference evidence="3" key="1">
    <citation type="submission" date="2019-06" db="EMBL/GenBank/DDBJ databases">
        <authorList>
            <person name="Palmer J.M."/>
        </authorList>
    </citation>
    <scope>NUCLEOTIDE SEQUENCE</scope>
    <source>
        <strain evidence="3">TWF679</strain>
    </source>
</reference>
<dbReference type="AlphaFoldDB" id="A0A8H8VNA5"/>
<evidence type="ECO:0000313" key="4">
    <source>
        <dbReference type="Proteomes" id="UP000614610"/>
    </source>
</evidence>
<dbReference type="InterPro" id="IPR013087">
    <property type="entry name" value="Znf_C2H2_type"/>
</dbReference>
<feature type="compositionally biased region" description="Basic and acidic residues" evidence="1">
    <location>
        <begin position="103"/>
        <end position="115"/>
    </location>
</feature>
<evidence type="ECO:0000256" key="1">
    <source>
        <dbReference type="SAM" id="MobiDB-lite"/>
    </source>
</evidence>
<accession>A0A8H8VNA5</accession>
<dbReference type="EMBL" id="WIWT01000001">
    <property type="protein sequence ID" value="KAF3223743.1"/>
    <property type="molecule type" value="Genomic_DNA"/>
</dbReference>
<dbReference type="Proteomes" id="UP000614610">
    <property type="component" value="Unassembled WGS sequence"/>
</dbReference>
<evidence type="ECO:0000259" key="2">
    <source>
        <dbReference type="PROSITE" id="PS00028"/>
    </source>
</evidence>
<dbReference type="SMART" id="SM00355">
    <property type="entry name" value="ZnF_C2H2"/>
    <property type="match status" value="2"/>
</dbReference>
<evidence type="ECO:0000313" key="3">
    <source>
        <dbReference type="EMBL" id="KAF3223743.1"/>
    </source>
</evidence>
<organism evidence="3 4">
    <name type="scientific">Orbilia oligospora</name>
    <name type="common">Nematode-trapping fungus</name>
    <name type="synonym">Arthrobotrys oligospora</name>
    <dbReference type="NCBI Taxonomy" id="2813651"/>
    <lineage>
        <taxon>Eukaryota</taxon>
        <taxon>Fungi</taxon>
        <taxon>Dikarya</taxon>
        <taxon>Ascomycota</taxon>
        <taxon>Pezizomycotina</taxon>
        <taxon>Orbiliomycetes</taxon>
        <taxon>Orbiliales</taxon>
        <taxon>Orbiliaceae</taxon>
        <taxon>Orbilia</taxon>
    </lineage>
</organism>
<dbReference type="PROSITE" id="PS00028">
    <property type="entry name" value="ZINC_FINGER_C2H2_1"/>
    <property type="match status" value="1"/>
</dbReference>
<name>A0A8H8VNA5_ORBOL</name>
<feature type="region of interest" description="Disordered" evidence="1">
    <location>
        <begin position="91"/>
        <end position="152"/>
    </location>
</feature>
<feature type="region of interest" description="Disordered" evidence="1">
    <location>
        <begin position="289"/>
        <end position="312"/>
    </location>
</feature>
<comment type="caution">
    <text evidence="3">The sequence shown here is derived from an EMBL/GenBank/DDBJ whole genome shotgun (WGS) entry which is preliminary data.</text>
</comment>
<gene>
    <name evidence="3" type="ORF">TWF679_000181</name>
</gene>
<protein>
    <recommendedName>
        <fullName evidence="2">C2H2-type domain-containing protein</fullName>
    </recommendedName>
</protein>
<proteinExistence type="predicted"/>